<dbReference type="Gene3D" id="1.10.238.160">
    <property type="match status" value="1"/>
</dbReference>
<organism evidence="1 2">
    <name type="scientific">Psychrobacter raelei</name>
    <dbReference type="NCBI Taxonomy" id="2565531"/>
    <lineage>
        <taxon>Bacteria</taxon>
        <taxon>Pseudomonadati</taxon>
        <taxon>Pseudomonadota</taxon>
        <taxon>Gammaproteobacteria</taxon>
        <taxon>Moraxellales</taxon>
        <taxon>Moraxellaceae</taxon>
        <taxon>Psychrobacter</taxon>
    </lineage>
</organism>
<keyword evidence="2" id="KW-1185">Reference proteome</keyword>
<proteinExistence type="predicted"/>
<accession>A0AAT9PBP5</accession>
<gene>
    <name evidence="1" type="ORF">MN210_08865</name>
</gene>
<dbReference type="InterPro" id="IPR010260">
    <property type="entry name" value="AlpA"/>
</dbReference>
<sequence length="101" mass="11390">MTSSINTEVINFNQNATKDIKHAAPSQYAKYLPPQGMSRAKDILPFLPFGRTTLHEWSNNGLFPASIKLSPTMVAWRNSDVLEWLENQKPSTVSNDDLERA</sequence>
<evidence type="ECO:0000313" key="2">
    <source>
        <dbReference type="Proteomes" id="UP000829560"/>
    </source>
</evidence>
<dbReference type="Pfam" id="PF05930">
    <property type="entry name" value="Phage_AlpA"/>
    <property type="match status" value="1"/>
</dbReference>
<dbReference type="Proteomes" id="UP000829560">
    <property type="component" value="Chromosome"/>
</dbReference>
<evidence type="ECO:0000313" key="1">
    <source>
        <dbReference type="EMBL" id="UNK04447.1"/>
    </source>
</evidence>
<protein>
    <submittedName>
        <fullName evidence="1">AlpA family phage regulatory protein</fullName>
    </submittedName>
</protein>
<reference evidence="1" key="1">
    <citation type="submission" date="2024-03" db="EMBL/GenBank/DDBJ databases">
        <title>Psychrobacter raelis sp. nov. isolated from a dog with peritonitis.</title>
        <authorList>
            <person name="Schiavone A."/>
            <person name="Manzulli V."/>
            <person name="Camarda A."/>
            <person name="Cafiero M.A."/>
            <person name="Vasco I."/>
            <person name="Marino L."/>
            <person name="Pennuzzi G."/>
            <person name="Serrecchia L."/>
            <person name="Galante D."/>
            <person name="Pugliese N."/>
        </authorList>
    </citation>
    <scope>NUCLEOTIDE SEQUENCE</scope>
    <source>
        <strain evidence="1">PraFG1</strain>
    </source>
</reference>
<dbReference type="RefSeq" id="WP_241878034.1">
    <property type="nucleotide sequence ID" value="NZ_CP093310.2"/>
</dbReference>
<dbReference type="KEGG" id="prae:MN210_08865"/>
<name>A0AAT9PBP5_9GAMM</name>
<dbReference type="EMBL" id="CP093310">
    <property type="protein sequence ID" value="UNK04447.1"/>
    <property type="molecule type" value="Genomic_DNA"/>
</dbReference>
<dbReference type="AlphaFoldDB" id="A0AAT9PBP5"/>